<evidence type="ECO:0000313" key="3">
    <source>
        <dbReference type="Proteomes" id="UP000553632"/>
    </source>
</evidence>
<protein>
    <submittedName>
        <fullName evidence="2">Uncharacterized protein</fullName>
    </submittedName>
</protein>
<evidence type="ECO:0000313" key="2">
    <source>
        <dbReference type="EMBL" id="KAF4750064.1"/>
    </source>
</evidence>
<feature type="region of interest" description="Disordered" evidence="1">
    <location>
        <begin position="51"/>
        <end position="70"/>
    </location>
</feature>
<dbReference type="AlphaFoldDB" id="A0A7J6TXC8"/>
<feature type="compositionally biased region" description="Polar residues" evidence="1">
    <location>
        <begin position="302"/>
        <end position="322"/>
    </location>
</feature>
<feature type="non-terminal residue" evidence="2">
    <location>
        <position position="1"/>
    </location>
</feature>
<dbReference type="EMBL" id="JABANO010007459">
    <property type="protein sequence ID" value="KAF4750064.1"/>
    <property type="molecule type" value="Genomic_DNA"/>
</dbReference>
<comment type="caution">
    <text evidence="2">The sequence shown here is derived from an EMBL/GenBank/DDBJ whole genome shotgun (WGS) entry which is preliminary data.</text>
</comment>
<feature type="compositionally biased region" description="Basic and acidic residues" evidence="1">
    <location>
        <begin position="111"/>
        <end position="144"/>
    </location>
</feature>
<feature type="compositionally biased region" description="Polar residues" evidence="1">
    <location>
        <begin position="159"/>
        <end position="170"/>
    </location>
</feature>
<feature type="region of interest" description="Disordered" evidence="1">
    <location>
        <begin position="86"/>
        <end position="187"/>
    </location>
</feature>
<gene>
    <name evidence="2" type="ORF">FOZ63_033706</name>
</gene>
<proteinExistence type="predicted"/>
<feature type="compositionally biased region" description="Basic residues" evidence="1">
    <location>
        <begin position="174"/>
        <end position="185"/>
    </location>
</feature>
<dbReference type="Proteomes" id="UP000553632">
    <property type="component" value="Unassembled WGS sequence"/>
</dbReference>
<name>A0A7J6TXC8_PEROL</name>
<keyword evidence="3" id="KW-1185">Reference proteome</keyword>
<accession>A0A7J6TXC8</accession>
<feature type="region of interest" description="Disordered" evidence="1">
    <location>
        <begin position="268"/>
        <end position="354"/>
    </location>
</feature>
<feature type="compositionally biased region" description="Acidic residues" evidence="1">
    <location>
        <begin position="58"/>
        <end position="70"/>
    </location>
</feature>
<organism evidence="2 3">
    <name type="scientific">Perkinsus olseni</name>
    <name type="common">Perkinsus atlanticus</name>
    <dbReference type="NCBI Taxonomy" id="32597"/>
    <lineage>
        <taxon>Eukaryota</taxon>
        <taxon>Sar</taxon>
        <taxon>Alveolata</taxon>
        <taxon>Perkinsozoa</taxon>
        <taxon>Perkinsea</taxon>
        <taxon>Perkinsida</taxon>
        <taxon>Perkinsidae</taxon>
        <taxon>Perkinsus</taxon>
    </lineage>
</organism>
<sequence length="558" mass="60795">MAVNRTWTWATRGVPSTHAMLRFDVFCCLTMLEGVNVTSIECIEALPGHKLINKSSAGDDDEAEGESEEVSMEVLCNIPQFQQALANARAMRRSSAQPPTRQRSHGGWTDDNSRTQRRDWGNRRQQQERRADPDHDRPETENRGKKALYRLGKAKGAPQVNSRDQDTGANLSRRGFHVKSKHGRSRAKDDYNGYGGVAMSILSSLGPWRACRANSLPLPLDASLGSPSSASSIDRSNAQLNSVIVEDVSLEDVPQDLGREIRPMIERQACRSGREGNVSPVAAKSPLGQGETPPSKEERPRNVSSGNRLTVPSRSLFKSQVLRTPADKKSPVAMTTPDTRTPSGGRMTSPKPRPASLIISRSLMEEEEAPPEVLLSVAGKMSHISVSSFTPNNNATPLASYPSCRANECVLNNNNWSPAGNQSVCAPPSSIGFETGEGLSNQISEKCFTQDAQWKRAVEEVRRAVQKSVARGCAASPSELVADLLREGAAELYGFWPLSERSLMPMIDLIMGNSKTVPCREAAMMRERGSAPDYVGGRSSAVMVSIVYHTAVETRVGI</sequence>
<reference evidence="2 3" key="1">
    <citation type="submission" date="2020-04" db="EMBL/GenBank/DDBJ databases">
        <title>Perkinsus olseni comparative genomics.</title>
        <authorList>
            <person name="Bogema D.R."/>
        </authorList>
    </citation>
    <scope>NUCLEOTIDE SEQUENCE [LARGE SCALE GENOMIC DNA]</scope>
    <source>
        <strain evidence="2 3">ATCC PRA-207</strain>
    </source>
</reference>
<evidence type="ECO:0000256" key="1">
    <source>
        <dbReference type="SAM" id="MobiDB-lite"/>
    </source>
</evidence>